<evidence type="ECO:0000313" key="6">
    <source>
        <dbReference type="Proteomes" id="UP000076871"/>
    </source>
</evidence>
<keyword evidence="2 3" id="KW-0040">ANK repeat</keyword>
<dbReference type="PROSITE" id="PS50297">
    <property type="entry name" value="ANK_REP_REGION"/>
    <property type="match status" value="1"/>
</dbReference>
<proteinExistence type="predicted"/>
<dbReference type="EMBL" id="KV427630">
    <property type="protein sequence ID" value="KZT05432.1"/>
    <property type="molecule type" value="Genomic_DNA"/>
</dbReference>
<keyword evidence="6" id="KW-1185">Reference proteome</keyword>
<dbReference type="InterPro" id="IPR002110">
    <property type="entry name" value="Ankyrin_rpt"/>
</dbReference>
<evidence type="ECO:0000313" key="5">
    <source>
        <dbReference type="EMBL" id="KZT05432.1"/>
    </source>
</evidence>
<evidence type="ECO:0000256" key="2">
    <source>
        <dbReference type="ARBA" id="ARBA00023043"/>
    </source>
</evidence>
<feature type="region of interest" description="Disordered" evidence="4">
    <location>
        <begin position="169"/>
        <end position="196"/>
    </location>
</feature>
<dbReference type="InParanoid" id="A0A165DQV9"/>
<reference evidence="5 6" key="1">
    <citation type="journal article" date="2016" name="Mol. Biol. Evol.">
        <title>Comparative Genomics of Early-Diverging Mushroom-Forming Fungi Provides Insights into the Origins of Lignocellulose Decay Capabilities.</title>
        <authorList>
            <person name="Nagy L.G."/>
            <person name="Riley R."/>
            <person name="Tritt A."/>
            <person name="Adam C."/>
            <person name="Daum C."/>
            <person name="Floudas D."/>
            <person name="Sun H."/>
            <person name="Yadav J.S."/>
            <person name="Pangilinan J."/>
            <person name="Larsson K.H."/>
            <person name="Matsuura K."/>
            <person name="Barry K."/>
            <person name="Labutti K."/>
            <person name="Kuo R."/>
            <person name="Ohm R.A."/>
            <person name="Bhattacharya S.S."/>
            <person name="Shirouzu T."/>
            <person name="Yoshinaga Y."/>
            <person name="Martin F.M."/>
            <person name="Grigoriev I.V."/>
            <person name="Hibbett D.S."/>
        </authorList>
    </citation>
    <scope>NUCLEOTIDE SEQUENCE [LARGE SCALE GENOMIC DNA]</scope>
    <source>
        <strain evidence="5 6">93-53</strain>
    </source>
</reference>
<dbReference type="PANTHER" id="PTHR24198:SF165">
    <property type="entry name" value="ANKYRIN REPEAT-CONTAINING PROTEIN-RELATED"/>
    <property type="match status" value="1"/>
</dbReference>
<dbReference type="AlphaFoldDB" id="A0A165DQV9"/>
<feature type="repeat" description="ANK" evidence="3">
    <location>
        <begin position="45"/>
        <end position="66"/>
    </location>
</feature>
<sequence>MSLSTPTSEDIEELLLSCRYGDLDDIRQFIDGFGADPVNDARDENGNTVLHMVCANGHIEALEYLLPLVSTSLLSAQNNAQSTPLHWAALNSHLAVAQALVRYPQGPGISLLDIKNAAGRSPLGEAENVGWEEGAKWFVEVMNLDEGAKDEEVVAEGTENVEVEIQDAEGRVAKMTLGPRSTAPSETKNDSAPAST</sequence>
<dbReference type="SUPFAM" id="SSF48403">
    <property type="entry name" value="Ankyrin repeat"/>
    <property type="match status" value="1"/>
</dbReference>
<accession>A0A165DQV9</accession>
<dbReference type="OrthoDB" id="10057496at2759"/>
<evidence type="ECO:0000256" key="1">
    <source>
        <dbReference type="ARBA" id="ARBA00022737"/>
    </source>
</evidence>
<dbReference type="Gene3D" id="1.25.40.20">
    <property type="entry name" value="Ankyrin repeat-containing domain"/>
    <property type="match status" value="1"/>
</dbReference>
<dbReference type="Pfam" id="PF12796">
    <property type="entry name" value="Ank_2"/>
    <property type="match status" value="1"/>
</dbReference>
<organism evidence="5 6">
    <name type="scientific">Laetiporus sulphureus 93-53</name>
    <dbReference type="NCBI Taxonomy" id="1314785"/>
    <lineage>
        <taxon>Eukaryota</taxon>
        <taxon>Fungi</taxon>
        <taxon>Dikarya</taxon>
        <taxon>Basidiomycota</taxon>
        <taxon>Agaricomycotina</taxon>
        <taxon>Agaricomycetes</taxon>
        <taxon>Polyporales</taxon>
        <taxon>Laetiporus</taxon>
    </lineage>
</organism>
<evidence type="ECO:0000256" key="4">
    <source>
        <dbReference type="SAM" id="MobiDB-lite"/>
    </source>
</evidence>
<keyword evidence="1" id="KW-0677">Repeat</keyword>
<dbReference type="PROSITE" id="PS50088">
    <property type="entry name" value="ANK_REPEAT"/>
    <property type="match status" value="1"/>
</dbReference>
<dbReference type="GeneID" id="63822793"/>
<dbReference type="FunCoup" id="A0A165DQV9">
    <property type="interactions" value="27"/>
</dbReference>
<dbReference type="RefSeq" id="XP_040763172.1">
    <property type="nucleotide sequence ID" value="XM_040905763.1"/>
</dbReference>
<dbReference type="STRING" id="1314785.A0A165DQV9"/>
<dbReference type="SMART" id="SM00248">
    <property type="entry name" value="ANK"/>
    <property type="match status" value="2"/>
</dbReference>
<protein>
    <submittedName>
        <fullName evidence="5">Cytoplasmic protein</fullName>
    </submittedName>
</protein>
<gene>
    <name evidence="5" type="ORF">LAESUDRAFT_681431</name>
</gene>
<feature type="compositionally biased region" description="Polar residues" evidence="4">
    <location>
        <begin position="182"/>
        <end position="196"/>
    </location>
</feature>
<dbReference type="InterPro" id="IPR036770">
    <property type="entry name" value="Ankyrin_rpt-contain_sf"/>
</dbReference>
<name>A0A165DQV9_9APHY</name>
<dbReference type="PANTHER" id="PTHR24198">
    <property type="entry name" value="ANKYRIN REPEAT AND PROTEIN KINASE DOMAIN-CONTAINING PROTEIN"/>
    <property type="match status" value="1"/>
</dbReference>
<evidence type="ECO:0000256" key="3">
    <source>
        <dbReference type="PROSITE-ProRule" id="PRU00023"/>
    </source>
</evidence>
<dbReference type="Proteomes" id="UP000076871">
    <property type="component" value="Unassembled WGS sequence"/>
</dbReference>